<gene>
    <name evidence="4" type="ORF">Golob_028048</name>
</gene>
<dbReference type="EMBL" id="JABEZX010349053">
    <property type="protein sequence ID" value="MBA0576456.1"/>
    <property type="molecule type" value="Genomic_DNA"/>
</dbReference>
<reference evidence="4 5" key="1">
    <citation type="journal article" date="2019" name="Genome Biol. Evol.">
        <title>Insights into the evolution of the New World diploid cottons (Gossypium, subgenus Houzingenia) based on genome sequencing.</title>
        <authorList>
            <person name="Grover C.E."/>
            <person name="Arick M.A. 2nd"/>
            <person name="Thrash A."/>
            <person name="Conover J.L."/>
            <person name="Sanders W.S."/>
            <person name="Peterson D.G."/>
            <person name="Frelichowski J.E."/>
            <person name="Scheffler J.A."/>
            <person name="Scheffler B.E."/>
            <person name="Wendel J.F."/>
        </authorList>
    </citation>
    <scope>NUCLEOTIDE SEQUENCE [LARGE SCALE GENOMIC DNA]</scope>
    <source>
        <strain evidence="4">157</strain>
        <tissue evidence="4">Leaf</tissue>
    </source>
</reference>
<evidence type="ECO:0000313" key="5">
    <source>
        <dbReference type="Proteomes" id="UP000593572"/>
    </source>
</evidence>
<keyword evidence="2" id="KW-1133">Transmembrane helix</keyword>
<evidence type="ECO:0000313" key="4">
    <source>
        <dbReference type="EMBL" id="MBA0576456.1"/>
    </source>
</evidence>
<proteinExistence type="predicted"/>
<dbReference type="Gene3D" id="1.20.5.110">
    <property type="match status" value="1"/>
</dbReference>
<keyword evidence="2" id="KW-0812">Transmembrane</keyword>
<dbReference type="Proteomes" id="UP000593572">
    <property type="component" value="Unassembled WGS sequence"/>
</dbReference>
<dbReference type="GO" id="GO:0015031">
    <property type="term" value="P:protein transport"/>
    <property type="evidence" value="ECO:0007669"/>
    <property type="project" value="UniProtKB-KW"/>
</dbReference>
<evidence type="ECO:0000256" key="1">
    <source>
        <dbReference type="ARBA" id="ARBA00022927"/>
    </source>
</evidence>
<keyword evidence="1" id="KW-0653">Protein transport</keyword>
<comment type="caution">
    <text evidence="4">The sequence shown here is derived from an EMBL/GenBank/DDBJ whole genome shotgun (WGS) entry which is preliminary data.</text>
</comment>
<feature type="domain" description="T-SNARE coiled-coil homology" evidence="3">
    <location>
        <begin position="1"/>
        <end position="28"/>
    </location>
</feature>
<dbReference type="SUPFAM" id="SSF58038">
    <property type="entry name" value="SNARE fusion complex"/>
    <property type="match status" value="1"/>
</dbReference>
<keyword evidence="5" id="KW-1185">Reference proteome</keyword>
<keyword evidence="2" id="KW-0472">Membrane</keyword>
<organism evidence="4 5">
    <name type="scientific">Gossypium lobatum</name>
    <dbReference type="NCBI Taxonomy" id="34289"/>
    <lineage>
        <taxon>Eukaryota</taxon>
        <taxon>Viridiplantae</taxon>
        <taxon>Streptophyta</taxon>
        <taxon>Embryophyta</taxon>
        <taxon>Tracheophyta</taxon>
        <taxon>Spermatophyta</taxon>
        <taxon>Magnoliopsida</taxon>
        <taxon>eudicotyledons</taxon>
        <taxon>Gunneridae</taxon>
        <taxon>Pentapetalae</taxon>
        <taxon>rosids</taxon>
        <taxon>malvids</taxon>
        <taxon>Malvales</taxon>
        <taxon>Malvaceae</taxon>
        <taxon>Malvoideae</taxon>
        <taxon>Gossypium</taxon>
    </lineage>
</organism>
<protein>
    <recommendedName>
        <fullName evidence="3">t-SNARE coiled-coil homology domain-containing protein</fullName>
    </recommendedName>
</protein>
<evidence type="ECO:0000259" key="3">
    <source>
        <dbReference type="PROSITE" id="PS50192"/>
    </source>
</evidence>
<name>A0A7J8NHR8_9ROSI</name>
<sequence>GTIVDRIDYNIQNVATSVEEGFKQLQKAEPTRKKGGMVLCTTVLVILCFVMIYSPIDPQRVIAMIGLGYGTDSS</sequence>
<dbReference type="PROSITE" id="PS50192">
    <property type="entry name" value="T_SNARE"/>
    <property type="match status" value="1"/>
</dbReference>
<keyword evidence="1" id="KW-0813">Transport</keyword>
<dbReference type="AlphaFoldDB" id="A0A7J8NHR8"/>
<dbReference type="InterPro" id="IPR000727">
    <property type="entry name" value="T_SNARE_dom"/>
</dbReference>
<feature type="non-terminal residue" evidence="4">
    <location>
        <position position="1"/>
    </location>
</feature>
<evidence type="ECO:0000256" key="2">
    <source>
        <dbReference type="SAM" id="Phobius"/>
    </source>
</evidence>
<accession>A0A7J8NHR8</accession>
<dbReference type="Pfam" id="PF05739">
    <property type="entry name" value="SNARE"/>
    <property type="match status" value="1"/>
</dbReference>
<feature type="transmembrane region" description="Helical" evidence="2">
    <location>
        <begin position="36"/>
        <end position="56"/>
    </location>
</feature>